<accession>A0A1Z1M703</accession>
<sequence>MKLHRVYLDKIFNHKSMPTNLEKQFLKRQNGKIFLKIITYIRY</sequence>
<dbReference type="AlphaFoldDB" id="A0A1Z1M703"/>
<geneLocation type="chloroplast" evidence="1"/>
<evidence type="ECO:0000313" key="1">
    <source>
        <dbReference type="EMBL" id="ARW61534.1"/>
    </source>
</evidence>
<keyword evidence="1" id="KW-0934">Plastid</keyword>
<organism evidence="1">
    <name type="scientific">Caloglossa intermedia</name>
    <dbReference type="NCBI Taxonomy" id="100879"/>
    <lineage>
        <taxon>Eukaryota</taxon>
        <taxon>Rhodophyta</taxon>
        <taxon>Florideophyceae</taxon>
        <taxon>Rhodymeniophycidae</taxon>
        <taxon>Ceramiales</taxon>
        <taxon>Delesseriaceae</taxon>
        <taxon>Caloglossa</taxon>
    </lineage>
</organism>
<dbReference type="GeneID" id="33354588"/>
<proteinExistence type="predicted"/>
<dbReference type="EMBL" id="MF101418">
    <property type="protein sequence ID" value="ARW61534.1"/>
    <property type="molecule type" value="Genomic_DNA"/>
</dbReference>
<keyword evidence="1" id="KW-0150">Chloroplast</keyword>
<gene>
    <name evidence="1" type="primary">orf43</name>
</gene>
<dbReference type="RefSeq" id="YP_009392972.1">
    <property type="nucleotide sequence ID" value="NC_035265.1"/>
</dbReference>
<protein>
    <submittedName>
        <fullName evidence="1">Uncharacterized protein</fullName>
    </submittedName>
</protein>
<reference evidence="1" key="1">
    <citation type="journal article" date="2017" name="J. Phycol.">
        <title>Analysis of chloroplast genomes and a supermatrix inform reclassification of the Rhodomelaceae (Rhodophyta).</title>
        <authorList>
            <person name="Diaz-Tapia P."/>
            <person name="Maggs C.A."/>
            <person name="West J.A."/>
            <person name="Verbruggen H."/>
        </authorList>
    </citation>
    <scope>NUCLEOTIDE SEQUENCE</scope>
    <source>
        <strain evidence="1">JW3535</strain>
    </source>
</reference>
<name>A0A1Z1M703_9FLOR</name>